<proteinExistence type="predicted"/>
<evidence type="ECO:0000259" key="13">
    <source>
        <dbReference type="PROSITE" id="PS51119"/>
    </source>
</evidence>
<evidence type="ECO:0000256" key="2">
    <source>
        <dbReference type="ARBA" id="ARBA00022491"/>
    </source>
</evidence>
<keyword evidence="2" id="KW-0678">Repressor</keyword>
<name>A0A9X0CLX5_9CNID</name>
<dbReference type="InterPro" id="IPR002893">
    <property type="entry name" value="Znf_MYND"/>
</dbReference>
<feature type="compositionally biased region" description="Polar residues" evidence="11">
    <location>
        <begin position="76"/>
        <end position="103"/>
    </location>
</feature>
<dbReference type="PRINTS" id="PR01875">
    <property type="entry name" value="ETOFAMILY"/>
</dbReference>
<dbReference type="AlphaFoldDB" id="A0A9X0CLX5"/>
<comment type="subcellular location">
    <subcellularLocation>
        <location evidence="1">Nucleus</location>
    </subcellularLocation>
</comment>
<dbReference type="CDD" id="cd06503">
    <property type="entry name" value="ATP-synt_Fo_b"/>
    <property type="match status" value="1"/>
</dbReference>
<gene>
    <name evidence="14" type="primary">CBFA2T3</name>
    <name evidence="14" type="ORF">OS493_007631</name>
</gene>
<dbReference type="Gene3D" id="6.10.140.2220">
    <property type="match status" value="1"/>
</dbReference>
<keyword evidence="5" id="KW-0862">Zinc</keyword>
<keyword evidence="8" id="KW-0539">Nucleus</keyword>
<dbReference type="InterPro" id="IPR013289">
    <property type="entry name" value="CBFA2T1/2/3"/>
</dbReference>
<dbReference type="Proteomes" id="UP001163046">
    <property type="component" value="Unassembled WGS sequence"/>
</dbReference>
<evidence type="ECO:0000256" key="11">
    <source>
        <dbReference type="SAM" id="MobiDB-lite"/>
    </source>
</evidence>
<reference evidence="14" key="1">
    <citation type="submission" date="2023-01" db="EMBL/GenBank/DDBJ databases">
        <title>Genome assembly of the deep-sea coral Lophelia pertusa.</title>
        <authorList>
            <person name="Herrera S."/>
            <person name="Cordes E."/>
        </authorList>
    </citation>
    <scope>NUCLEOTIDE SEQUENCE</scope>
    <source>
        <strain evidence="14">USNM1676648</strain>
        <tissue evidence="14">Polyp</tissue>
    </source>
</reference>
<dbReference type="FunFam" id="6.10.140.2220:FF:000001">
    <property type="entry name" value="CBFA2/RUNX1 translocation partner 3"/>
    <property type="match status" value="1"/>
</dbReference>
<evidence type="ECO:0000313" key="15">
    <source>
        <dbReference type="Proteomes" id="UP001163046"/>
    </source>
</evidence>
<comment type="caution">
    <text evidence="14">The sequence shown here is derived from an EMBL/GenBank/DDBJ whole genome shotgun (WGS) entry which is preliminary data.</text>
</comment>
<dbReference type="PROSITE" id="PS01360">
    <property type="entry name" value="ZF_MYND_1"/>
    <property type="match status" value="1"/>
</dbReference>
<evidence type="ECO:0000256" key="9">
    <source>
        <dbReference type="PROSITE-ProRule" id="PRU00134"/>
    </source>
</evidence>
<dbReference type="PANTHER" id="PTHR10379:SF14">
    <property type="entry name" value="NERVY, ISOFORM D"/>
    <property type="match status" value="1"/>
</dbReference>
<dbReference type="InterPro" id="IPR003894">
    <property type="entry name" value="TAFH_NHR1"/>
</dbReference>
<keyword evidence="7" id="KW-0804">Transcription</keyword>
<evidence type="ECO:0000256" key="10">
    <source>
        <dbReference type="SAM" id="Coils"/>
    </source>
</evidence>
<dbReference type="Gene3D" id="6.10.250.230">
    <property type="match status" value="1"/>
</dbReference>
<feature type="region of interest" description="Disordered" evidence="11">
    <location>
        <begin position="499"/>
        <end position="558"/>
    </location>
</feature>
<dbReference type="SUPFAM" id="SSF144232">
    <property type="entry name" value="HIT/MYND zinc finger-like"/>
    <property type="match status" value="1"/>
</dbReference>
<keyword evidence="10" id="KW-0175">Coiled coil</keyword>
<dbReference type="SUPFAM" id="SSF158553">
    <property type="entry name" value="TAFH domain-like"/>
    <property type="match status" value="1"/>
</dbReference>
<dbReference type="PANTHER" id="PTHR10379">
    <property type="entry name" value="MTG8 ETO EIGHT TWENTY ONE PROTEIN"/>
    <property type="match status" value="1"/>
</dbReference>
<evidence type="ECO:0000256" key="5">
    <source>
        <dbReference type="ARBA" id="ARBA00022833"/>
    </source>
</evidence>
<evidence type="ECO:0000256" key="6">
    <source>
        <dbReference type="ARBA" id="ARBA00023015"/>
    </source>
</evidence>
<feature type="region of interest" description="Disordered" evidence="11">
    <location>
        <begin position="38"/>
        <end position="103"/>
    </location>
</feature>
<evidence type="ECO:0000259" key="12">
    <source>
        <dbReference type="PROSITE" id="PS50865"/>
    </source>
</evidence>
<evidence type="ECO:0000256" key="4">
    <source>
        <dbReference type="ARBA" id="ARBA00022771"/>
    </source>
</evidence>
<dbReference type="GO" id="GO:0008270">
    <property type="term" value="F:zinc ion binding"/>
    <property type="evidence" value="ECO:0007669"/>
    <property type="project" value="UniProtKB-KW"/>
</dbReference>
<evidence type="ECO:0000256" key="8">
    <source>
        <dbReference type="ARBA" id="ARBA00023242"/>
    </source>
</evidence>
<keyword evidence="6" id="KW-0805">Transcription regulation</keyword>
<protein>
    <submittedName>
        <fullName evidence="14">Transcription corepressor</fullName>
    </submittedName>
</protein>
<dbReference type="OrthoDB" id="8872930at2759"/>
<keyword evidence="3" id="KW-0479">Metal-binding</keyword>
<organism evidence="14 15">
    <name type="scientific">Desmophyllum pertusum</name>
    <dbReference type="NCBI Taxonomy" id="174260"/>
    <lineage>
        <taxon>Eukaryota</taxon>
        <taxon>Metazoa</taxon>
        <taxon>Cnidaria</taxon>
        <taxon>Anthozoa</taxon>
        <taxon>Hexacorallia</taxon>
        <taxon>Scleractinia</taxon>
        <taxon>Caryophylliina</taxon>
        <taxon>Caryophylliidae</taxon>
        <taxon>Desmophyllum</taxon>
    </lineage>
</organism>
<feature type="domain" description="MYND-type" evidence="12">
    <location>
        <begin position="462"/>
        <end position="498"/>
    </location>
</feature>
<dbReference type="PROSITE" id="PS51119">
    <property type="entry name" value="TAFH"/>
    <property type="match status" value="1"/>
</dbReference>
<feature type="coiled-coil region" evidence="10">
    <location>
        <begin position="382"/>
        <end position="428"/>
    </location>
</feature>
<dbReference type="GO" id="GO:0006351">
    <property type="term" value="P:DNA-templated transcription"/>
    <property type="evidence" value="ECO:0007669"/>
    <property type="project" value="InterPro"/>
</dbReference>
<dbReference type="Pfam" id="PF01753">
    <property type="entry name" value="zf-MYND"/>
    <property type="match status" value="1"/>
</dbReference>
<keyword evidence="15" id="KW-1185">Reference proteome</keyword>
<evidence type="ECO:0000256" key="3">
    <source>
        <dbReference type="ARBA" id="ARBA00022723"/>
    </source>
</evidence>
<feature type="compositionally biased region" description="Low complexity" evidence="11">
    <location>
        <begin position="536"/>
        <end position="550"/>
    </location>
</feature>
<evidence type="ECO:0000313" key="14">
    <source>
        <dbReference type="EMBL" id="KAJ7364995.1"/>
    </source>
</evidence>
<accession>A0A9X0CLX5</accession>
<dbReference type="Gene3D" id="1.20.120.1110">
    <property type="entry name" value="TAFH/NHR1 domain"/>
    <property type="match status" value="1"/>
</dbReference>
<feature type="domain" description="TAFH" evidence="13">
    <location>
        <begin position="115"/>
        <end position="210"/>
    </location>
</feature>
<dbReference type="GO" id="GO:0003714">
    <property type="term" value="F:transcription corepressor activity"/>
    <property type="evidence" value="ECO:0007669"/>
    <property type="project" value="InterPro"/>
</dbReference>
<feature type="region of interest" description="Disordered" evidence="11">
    <location>
        <begin position="217"/>
        <end position="251"/>
    </location>
</feature>
<feature type="compositionally biased region" description="Low complexity" evidence="11">
    <location>
        <begin position="60"/>
        <end position="69"/>
    </location>
</feature>
<dbReference type="Pfam" id="PF08788">
    <property type="entry name" value="NHR2"/>
    <property type="match status" value="1"/>
</dbReference>
<evidence type="ECO:0000256" key="7">
    <source>
        <dbReference type="ARBA" id="ARBA00023163"/>
    </source>
</evidence>
<feature type="compositionally biased region" description="Pro residues" evidence="11">
    <location>
        <begin position="50"/>
        <end position="59"/>
    </location>
</feature>
<dbReference type="InterPro" id="IPR037249">
    <property type="entry name" value="TAFH/NHR1_dom_sf"/>
</dbReference>
<dbReference type="EMBL" id="MU827304">
    <property type="protein sequence ID" value="KAJ7364995.1"/>
    <property type="molecule type" value="Genomic_DNA"/>
</dbReference>
<sequence>MLPVRQRLHLIRVRKRPTMLESDISKLYPGQRRSYLREASMPDSPTDPAAHPPQGPPVSSPNTNPSSVPIVADVRSLSSNNTSPAVNGIHTSPTGPVSPGSVGNSVTQLPPACGARQLSKLKRFLTTLQQFGSDISPEIGERVRGLVMNLVNSTISIEEFHSQLQEATNFPLRPFVIPFLKANLPLLQRELLQCAQMAKQTPPQYLRQHEDILSERDTAPLDPEELNPLEINENGKRKATSDGMRPKENGGPPDLAMQMMAELGKPIPKRPCLSNNSGLNKPSQLRMEDITMPQAGSSRDGEPTMPDALLDNKHEIVDDWRHVDTMLQCIIGMVDKTKRAVSVLQQRCSQDREELLAWARKTAEETEAEVKRRAGELMAKTLKQTEERVAEVKRRAEEAVSDVKRQAVVELQKAVRAAEEKANEAVASAHGKMEKAVLEARRQATEDTLAMSNHQSDSSESCWNCGRKATETCSGCNVARYCGPFCQHKDWENHHHVCGQQAQASGEDNPQGGGPQSAGSPKDSSNTTSPAVTRMTTPTSSSDPISSLSDYVMKTPST</sequence>
<dbReference type="Pfam" id="PF07531">
    <property type="entry name" value="TAFH"/>
    <property type="match status" value="1"/>
</dbReference>
<feature type="compositionally biased region" description="Basic and acidic residues" evidence="11">
    <location>
        <begin position="233"/>
        <end position="248"/>
    </location>
</feature>
<dbReference type="InterPro" id="IPR014896">
    <property type="entry name" value="NHR2"/>
</dbReference>
<dbReference type="SMART" id="SM00549">
    <property type="entry name" value="TAFH"/>
    <property type="match status" value="1"/>
</dbReference>
<keyword evidence="4 9" id="KW-0863">Zinc-finger</keyword>
<dbReference type="FunFam" id="1.20.120.1110:FF:000001">
    <property type="entry name" value="RUNX1 translocation partner 1"/>
    <property type="match status" value="1"/>
</dbReference>
<dbReference type="GO" id="GO:0005634">
    <property type="term" value="C:nucleus"/>
    <property type="evidence" value="ECO:0007669"/>
    <property type="project" value="UniProtKB-SubCell"/>
</dbReference>
<dbReference type="PROSITE" id="PS50865">
    <property type="entry name" value="ZF_MYND_2"/>
    <property type="match status" value="1"/>
</dbReference>
<feature type="compositionally biased region" description="Polar residues" evidence="11">
    <location>
        <begin position="522"/>
        <end position="535"/>
    </location>
</feature>
<evidence type="ECO:0000256" key="1">
    <source>
        <dbReference type="ARBA" id="ARBA00004123"/>
    </source>
</evidence>